<dbReference type="EMBL" id="JAADJZ010000012">
    <property type="protein sequence ID" value="KAF2871037.1"/>
    <property type="molecule type" value="Genomic_DNA"/>
</dbReference>
<dbReference type="AlphaFoldDB" id="A0A7C8I525"/>
<feature type="domain" description="BTB" evidence="1">
    <location>
        <begin position="52"/>
        <end position="81"/>
    </location>
</feature>
<evidence type="ECO:0000313" key="2">
    <source>
        <dbReference type="EMBL" id="KAF2871037.1"/>
    </source>
</evidence>
<dbReference type="InterPro" id="IPR000210">
    <property type="entry name" value="BTB/POZ_dom"/>
</dbReference>
<name>A0A7C8I525_9PLEO</name>
<proteinExistence type="predicted"/>
<dbReference type="PROSITE" id="PS50097">
    <property type="entry name" value="BTB"/>
    <property type="match status" value="1"/>
</dbReference>
<dbReference type="InterPro" id="IPR011333">
    <property type="entry name" value="SKP1/BTB/POZ_sf"/>
</dbReference>
<keyword evidence="3" id="KW-1185">Reference proteome</keyword>
<organism evidence="2 3">
    <name type="scientific">Massariosphaeria phaeospora</name>
    <dbReference type="NCBI Taxonomy" id="100035"/>
    <lineage>
        <taxon>Eukaryota</taxon>
        <taxon>Fungi</taxon>
        <taxon>Dikarya</taxon>
        <taxon>Ascomycota</taxon>
        <taxon>Pezizomycotina</taxon>
        <taxon>Dothideomycetes</taxon>
        <taxon>Pleosporomycetidae</taxon>
        <taxon>Pleosporales</taxon>
        <taxon>Pleosporales incertae sedis</taxon>
        <taxon>Massariosphaeria</taxon>
    </lineage>
</organism>
<sequence length="81" mass="9103">MQRQQTLDCQPSQPAAVLEAQSSTISLAAIIEARSAKFMRDIARMFNNTKYSDTTVVIYSKELPVHKSVICTQSECFEKAF</sequence>
<comment type="caution">
    <text evidence="2">The sequence shown here is derived from an EMBL/GenBank/DDBJ whole genome shotgun (WGS) entry which is preliminary data.</text>
</comment>
<protein>
    <recommendedName>
        <fullName evidence="1">BTB domain-containing protein</fullName>
    </recommendedName>
</protein>
<reference evidence="2 3" key="1">
    <citation type="submission" date="2020-01" db="EMBL/GenBank/DDBJ databases">
        <authorList>
            <consortium name="DOE Joint Genome Institute"/>
            <person name="Haridas S."/>
            <person name="Albert R."/>
            <person name="Binder M."/>
            <person name="Bloem J."/>
            <person name="Labutti K."/>
            <person name="Salamov A."/>
            <person name="Andreopoulos B."/>
            <person name="Baker S.E."/>
            <person name="Barry K."/>
            <person name="Bills G."/>
            <person name="Bluhm B.H."/>
            <person name="Cannon C."/>
            <person name="Castanera R."/>
            <person name="Culley D.E."/>
            <person name="Daum C."/>
            <person name="Ezra D."/>
            <person name="Gonzalez J.B."/>
            <person name="Henrissat B."/>
            <person name="Kuo A."/>
            <person name="Liang C."/>
            <person name="Lipzen A."/>
            <person name="Lutzoni F."/>
            <person name="Magnuson J."/>
            <person name="Mondo S."/>
            <person name="Nolan M."/>
            <person name="Ohm R."/>
            <person name="Pangilinan J."/>
            <person name="Park H.-J.H."/>
            <person name="Ramirez L."/>
            <person name="Alfaro M."/>
            <person name="Sun H."/>
            <person name="Tritt A."/>
            <person name="Yoshinaga Y."/>
            <person name="Zwiers L.-H.L."/>
            <person name="Turgeon B.G."/>
            <person name="Goodwin S.B."/>
            <person name="Spatafora J.W."/>
            <person name="Crous P.W."/>
            <person name="Grigoriev I.V."/>
        </authorList>
    </citation>
    <scope>NUCLEOTIDE SEQUENCE [LARGE SCALE GENOMIC DNA]</scope>
    <source>
        <strain evidence="2 3">CBS 611.86</strain>
    </source>
</reference>
<evidence type="ECO:0000313" key="3">
    <source>
        <dbReference type="Proteomes" id="UP000481861"/>
    </source>
</evidence>
<dbReference type="SUPFAM" id="SSF54695">
    <property type="entry name" value="POZ domain"/>
    <property type="match status" value="1"/>
</dbReference>
<dbReference type="Proteomes" id="UP000481861">
    <property type="component" value="Unassembled WGS sequence"/>
</dbReference>
<evidence type="ECO:0000259" key="1">
    <source>
        <dbReference type="PROSITE" id="PS50097"/>
    </source>
</evidence>
<dbReference type="OrthoDB" id="6359816at2759"/>
<gene>
    <name evidence="2" type="ORF">BDV95DRAFT_573127</name>
</gene>
<dbReference type="Pfam" id="PF00651">
    <property type="entry name" value="BTB"/>
    <property type="match status" value="1"/>
</dbReference>
<dbReference type="Gene3D" id="3.30.710.10">
    <property type="entry name" value="Potassium Channel Kv1.1, Chain A"/>
    <property type="match status" value="1"/>
</dbReference>
<accession>A0A7C8I525</accession>